<feature type="transmembrane region" description="Helical" evidence="1">
    <location>
        <begin position="720"/>
        <end position="741"/>
    </location>
</feature>
<reference evidence="3" key="2">
    <citation type="journal article" date="2022" name="Microbiol. Resour. Announc.">
        <title>Metagenome Sequencing to Explore Phylogenomics of Terrestrial Cyanobacteria.</title>
        <authorList>
            <person name="Ward R.D."/>
            <person name="Stajich J.E."/>
            <person name="Johansen J.R."/>
            <person name="Huntemann M."/>
            <person name="Clum A."/>
            <person name="Foster B."/>
            <person name="Foster B."/>
            <person name="Roux S."/>
            <person name="Palaniappan K."/>
            <person name="Varghese N."/>
            <person name="Mukherjee S."/>
            <person name="Reddy T.B.K."/>
            <person name="Daum C."/>
            <person name="Copeland A."/>
            <person name="Chen I.A."/>
            <person name="Ivanova N.N."/>
            <person name="Kyrpides N.C."/>
            <person name="Shapiro N."/>
            <person name="Eloe-Fadrosh E.A."/>
            <person name="Pietrasiak N."/>
        </authorList>
    </citation>
    <scope>NUCLEOTIDE SEQUENCE</scope>
    <source>
        <strain evidence="3">CPER-KK1</strain>
    </source>
</reference>
<feature type="domain" description="CHASE2" evidence="2">
    <location>
        <begin position="404"/>
        <end position="704"/>
    </location>
</feature>
<dbReference type="InterPro" id="IPR024983">
    <property type="entry name" value="CHAT_dom"/>
</dbReference>
<reference evidence="3" key="1">
    <citation type="submission" date="2021-05" db="EMBL/GenBank/DDBJ databases">
        <authorList>
            <person name="Pietrasiak N."/>
            <person name="Ward R."/>
            <person name="Stajich J.E."/>
            <person name="Kurbessoian T."/>
        </authorList>
    </citation>
    <scope>NUCLEOTIDE SEQUENCE</scope>
    <source>
        <strain evidence="3">CPER-KK1</strain>
    </source>
</reference>
<accession>A0A951PSC6</accession>
<feature type="transmembrane region" description="Helical" evidence="1">
    <location>
        <begin position="747"/>
        <end position="768"/>
    </location>
</feature>
<keyword evidence="1" id="KW-0812">Transmembrane</keyword>
<dbReference type="Proteomes" id="UP000753908">
    <property type="component" value="Unassembled WGS sequence"/>
</dbReference>
<dbReference type="SMART" id="SM01080">
    <property type="entry name" value="CHASE2"/>
    <property type="match status" value="1"/>
</dbReference>
<protein>
    <submittedName>
        <fullName evidence="3">CHASE2 domain-containing protein</fullName>
    </submittedName>
</protein>
<dbReference type="Pfam" id="PF12770">
    <property type="entry name" value="CHAT"/>
    <property type="match status" value="1"/>
</dbReference>
<dbReference type="InterPro" id="IPR007890">
    <property type="entry name" value="CHASE2"/>
</dbReference>
<name>A0A951PSC6_9CYAN</name>
<evidence type="ECO:0000256" key="1">
    <source>
        <dbReference type="SAM" id="Phobius"/>
    </source>
</evidence>
<dbReference type="AlphaFoldDB" id="A0A951PSC6"/>
<evidence type="ECO:0000313" key="3">
    <source>
        <dbReference type="EMBL" id="MBW4547989.1"/>
    </source>
</evidence>
<keyword evidence="1" id="KW-0472">Membrane</keyword>
<evidence type="ECO:0000313" key="4">
    <source>
        <dbReference type="Proteomes" id="UP000753908"/>
    </source>
</evidence>
<gene>
    <name evidence="3" type="ORF">KME25_26635</name>
</gene>
<dbReference type="Pfam" id="PF05226">
    <property type="entry name" value="CHASE2"/>
    <property type="match status" value="1"/>
</dbReference>
<dbReference type="EMBL" id="JAHHIF010000052">
    <property type="protein sequence ID" value="MBW4547989.1"/>
    <property type="molecule type" value="Genomic_DNA"/>
</dbReference>
<organism evidence="3 4">
    <name type="scientific">Symplocastrum torsivum CPER-KK1</name>
    <dbReference type="NCBI Taxonomy" id="450513"/>
    <lineage>
        <taxon>Bacteria</taxon>
        <taxon>Bacillati</taxon>
        <taxon>Cyanobacteriota</taxon>
        <taxon>Cyanophyceae</taxon>
        <taxon>Oscillatoriophycideae</taxon>
        <taxon>Oscillatoriales</taxon>
        <taxon>Microcoleaceae</taxon>
        <taxon>Symplocastrum</taxon>
    </lineage>
</organism>
<feature type="transmembrane region" description="Helical" evidence="1">
    <location>
        <begin position="691"/>
        <end position="708"/>
    </location>
</feature>
<evidence type="ECO:0000259" key="2">
    <source>
        <dbReference type="SMART" id="SM01080"/>
    </source>
</evidence>
<proteinExistence type="predicted"/>
<sequence length="786" mass="89241">MGKLIVLKLDGDFKQGFRVTLEIGSEGKRPEIEIHGKLPPAPELAIGYSSWQSTYRHLGKSNRTIKAKKARVDGSLKKDREQCRTLAKELCDRLNTWLKAESFFSLREKWLEKVSTADEVRVIIRAENHQVWQLPWHQWDLLERYRQAEIGLSTLEYEQSPIVEALPPQNQLRILAILGNSEGIHVEDDRQRLENLPGATTTFLVEPQRQELNDQLWEQCWDILFFAGHSQTKGESGRIYLNSTDSLTLDELRYALKKAVEGGLRLAIFNSCDGLGLARELEKLHIPQLIVMREPVPDRVAQAFLKYFLDSFASGKALYPAVQEARQRLQGLEDEFPCASWLPVICQNLAAVPLTWSKLPEPTTEIPKKKNNRPRLPWNRLQLLFLTSLVVTSLVMGVRSLGLLQTWELESYDQLLRQRPAELPDSRILLVGADEEDLHTYKHPLPDAILAQLIEKLEQSQPVAIGLDIFRDQPVSPGHELLVTQLQENQRLVTVCFGSNQGNAVAPPPNSPANQLGFNDLENDNDYIVRRHLQSRTPNPISPLSPCKTPYSFSLQLAYRYLQAQGIPVKTTSLKNWQFGSVVFKRLELRSGGYQNLDARGNQVLINYRATPQIAQSVTFEEVLTGQFDPSWVRNRVVLIGVTAPSIQDYHDTPYGRRRGLEVHAHLVSQLLSSVMDGRPQLWWLPQWGDALWVWAWSLIGGMLVWQVRSQSTYKAQSSLYLVLTLSICVIVLYGLCWVVLLQGGWLPLVPTALALVVTGGVIAYIPLPIQQRQQELLNTHHLMVD</sequence>
<comment type="caution">
    <text evidence="3">The sequence shown here is derived from an EMBL/GenBank/DDBJ whole genome shotgun (WGS) entry which is preliminary data.</text>
</comment>
<keyword evidence="1" id="KW-1133">Transmembrane helix</keyword>